<evidence type="ECO:0000313" key="1">
    <source>
        <dbReference type="EMBL" id="MBC2843502.1"/>
    </source>
</evidence>
<gene>
    <name evidence="1" type="ORF">H7F21_00220</name>
</gene>
<proteinExistence type="predicted"/>
<dbReference type="AlphaFoldDB" id="A0A842IJN5"/>
<keyword evidence="2" id="KW-1185">Reference proteome</keyword>
<sequence length="64" mass="6989">MLHKKILSKKNVKELDSKALKAINGGTRLRPVVCNSPLFRTPGEPCPTGTHPHPTMPHCICCAD</sequence>
<evidence type="ECO:0000313" key="2">
    <source>
        <dbReference type="Proteomes" id="UP000533900"/>
    </source>
</evidence>
<reference evidence="1" key="1">
    <citation type="submission" date="2020-08" db="EMBL/GenBank/DDBJ databases">
        <title>Winogradskyella ouciana sp. nov., isolated from the hadal seawater of the Mariana Trench.</title>
        <authorList>
            <person name="He X."/>
        </authorList>
    </citation>
    <scope>NUCLEOTIDE SEQUENCE [LARGE SCALE GENOMIC DNA]</scope>
    <source>
        <strain evidence="1">KCTC 52348</strain>
    </source>
</reference>
<dbReference type="EMBL" id="JACLCP010000001">
    <property type="protein sequence ID" value="MBC2843502.1"/>
    <property type="molecule type" value="Genomic_DNA"/>
</dbReference>
<dbReference type="Proteomes" id="UP000533900">
    <property type="component" value="Unassembled WGS sequence"/>
</dbReference>
<protein>
    <submittedName>
        <fullName evidence="1">Uncharacterized protein</fullName>
    </submittedName>
</protein>
<accession>A0A842IJN5</accession>
<comment type="caution">
    <text evidence="1">The sequence shown here is derived from an EMBL/GenBank/DDBJ whole genome shotgun (WGS) entry which is preliminary data.</text>
</comment>
<organism evidence="1 2">
    <name type="scientific">Winogradskyella flava</name>
    <dbReference type="NCBI Taxonomy" id="1884876"/>
    <lineage>
        <taxon>Bacteria</taxon>
        <taxon>Pseudomonadati</taxon>
        <taxon>Bacteroidota</taxon>
        <taxon>Flavobacteriia</taxon>
        <taxon>Flavobacteriales</taxon>
        <taxon>Flavobacteriaceae</taxon>
        <taxon>Winogradskyella</taxon>
    </lineage>
</organism>
<name>A0A842IJN5_9FLAO</name>
<dbReference type="RefSeq" id="WP_185787233.1">
    <property type="nucleotide sequence ID" value="NZ_CANMIT010000005.1"/>
</dbReference>